<organism evidence="1 2">
    <name type="scientific">Mucilaginibacter gracilis</name>
    <dbReference type="NCBI Taxonomy" id="423350"/>
    <lineage>
        <taxon>Bacteria</taxon>
        <taxon>Pseudomonadati</taxon>
        <taxon>Bacteroidota</taxon>
        <taxon>Sphingobacteriia</taxon>
        <taxon>Sphingobacteriales</taxon>
        <taxon>Sphingobacteriaceae</taxon>
        <taxon>Mucilaginibacter</taxon>
    </lineage>
</organism>
<gene>
    <name evidence="1" type="ORF">BDD43_5478</name>
</gene>
<dbReference type="GO" id="GO:0006508">
    <property type="term" value="P:proteolysis"/>
    <property type="evidence" value="ECO:0007669"/>
    <property type="project" value="UniProtKB-KW"/>
</dbReference>
<dbReference type="InterPro" id="IPR001969">
    <property type="entry name" value="Aspartic_peptidase_AS"/>
</dbReference>
<dbReference type="RefSeq" id="WP_147425753.1">
    <property type="nucleotide sequence ID" value="NZ_RBKU01000001.1"/>
</dbReference>
<dbReference type="InterPro" id="IPR021109">
    <property type="entry name" value="Peptidase_aspartic_dom_sf"/>
</dbReference>
<dbReference type="OrthoDB" id="3521766at2"/>
<dbReference type="GO" id="GO:0004190">
    <property type="term" value="F:aspartic-type endopeptidase activity"/>
    <property type="evidence" value="ECO:0007669"/>
    <property type="project" value="InterPro"/>
</dbReference>
<keyword evidence="1" id="KW-0645">Protease</keyword>
<dbReference type="SUPFAM" id="SSF50630">
    <property type="entry name" value="Acid proteases"/>
    <property type="match status" value="1"/>
</dbReference>
<name>A0A495J9Y7_9SPHI</name>
<keyword evidence="1" id="KW-0378">Hydrolase</keyword>
<reference evidence="1 2" key="1">
    <citation type="submission" date="2018-10" db="EMBL/GenBank/DDBJ databases">
        <title>Genomic Encyclopedia of Archaeal and Bacterial Type Strains, Phase II (KMG-II): from individual species to whole genera.</title>
        <authorList>
            <person name="Goeker M."/>
        </authorList>
    </citation>
    <scope>NUCLEOTIDE SEQUENCE [LARGE SCALE GENOMIC DNA]</scope>
    <source>
        <strain evidence="1 2">DSM 18602</strain>
    </source>
</reference>
<comment type="caution">
    <text evidence="1">The sequence shown here is derived from an EMBL/GenBank/DDBJ whole genome shotgun (WGS) entry which is preliminary data.</text>
</comment>
<protein>
    <submittedName>
        <fullName evidence="1">Aspartyl protease</fullName>
    </submittedName>
</protein>
<proteinExistence type="predicted"/>
<dbReference type="EMBL" id="RBKU01000001">
    <property type="protein sequence ID" value="RKR85214.1"/>
    <property type="molecule type" value="Genomic_DNA"/>
</dbReference>
<sequence>MQRYLIILLVILLASRGFAGPLPKVSIGKITFSNAHFEDPEPSGEFNTLVIPIKRAMNLIIIQAQIDTLQGNFVLDTGAPYLVLNQTYFRDATNYSDVEAGGINGDNGNSFRTIVRGLSIAELSFDRLSADVTNLSAIENSHGIKVLGLLGTKLFAKFAITVDLFQNVLYIHKLDKNGDIPIQEVVYHDPILKVPFTIADNTIFFKAEINDNSMWFAFDTGAETNLIDYHEAKKLMDGMQIINRMKLTGIGGSSYDVLYARFDKLVVGGRQFNTNRVLLTSLEKMGKAYGHSVDGILGYDFFVRAVFSINFVKKEFTMYEKLKN</sequence>
<dbReference type="Proteomes" id="UP000268007">
    <property type="component" value="Unassembled WGS sequence"/>
</dbReference>
<dbReference type="Pfam" id="PF13650">
    <property type="entry name" value="Asp_protease_2"/>
    <property type="match status" value="1"/>
</dbReference>
<evidence type="ECO:0000313" key="2">
    <source>
        <dbReference type="Proteomes" id="UP000268007"/>
    </source>
</evidence>
<accession>A0A495J9Y7</accession>
<evidence type="ECO:0000313" key="1">
    <source>
        <dbReference type="EMBL" id="RKR85214.1"/>
    </source>
</evidence>
<dbReference type="Gene3D" id="2.40.70.10">
    <property type="entry name" value="Acid Proteases"/>
    <property type="match status" value="2"/>
</dbReference>
<keyword evidence="2" id="KW-1185">Reference proteome</keyword>
<dbReference type="PROSITE" id="PS00141">
    <property type="entry name" value="ASP_PROTEASE"/>
    <property type="match status" value="1"/>
</dbReference>
<dbReference type="AlphaFoldDB" id="A0A495J9Y7"/>